<feature type="region of interest" description="Disordered" evidence="8">
    <location>
        <begin position="318"/>
        <end position="383"/>
    </location>
</feature>
<dbReference type="Pfam" id="PF00001">
    <property type="entry name" value="7tm_1"/>
    <property type="match status" value="1"/>
</dbReference>
<feature type="compositionally biased region" description="Pro residues" evidence="8">
    <location>
        <begin position="324"/>
        <end position="336"/>
    </location>
</feature>
<keyword evidence="7" id="KW-0807">Transducer</keyword>
<sequence length="479" mass="52282">MAPSLLSACPTVFVPLTIVIATTCVIGCIGNTLAFYIFNFRYPPSGFNTLLAALAAFDVFACLVHMPLDIVTFSDVGPIRSYLCKITCFQLAFTATGSALILLVIAIVRFNGIRNPMLGQFQSRSAYFVIFISVLLAAGISLPITILFGTGNIQVSENRTVEICAVEKKFMHTAGPLSYYFILAGLYIITFITHSGLYAQAMFALWRTKRVFVSMRGKKNVVMMSPATTRSKRSIKPIPSPRVDALRGESTPSLSRDRAESGNSIGRLMPDTDSESGSTASSANGSVRFTLPDGSSTLPVKGDTNEDYDDIIELNTMAIQGPPTSTPSPSPRPGVRPIPATRKHVPVPKKSGEHATSTSSANLSARTDSVNSKTKKSNSESTGTQNIGNYRILAVVVAISMTYFLSYAPHFGVMFYLFTHDASVFSKSSQNLVFELLMRSFFLNNILDPVIYGLLSAEFRREVTRTFRRVKKSCCPCKF</sequence>
<dbReference type="PROSITE" id="PS50262">
    <property type="entry name" value="G_PROTEIN_RECEP_F1_2"/>
    <property type="match status" value="1"/>
</dbReference>
<evidence type="ECO:0000256" key="2">
    <source>
        <dbReference type="ARBA" id="ARBA00022692"/>
    </source>
</evidence>
<dbReference type="InterPro" id="IPR000276">
    <property type="entry name" value="GPCR_Rhodpsn"/>
</dbReference>
<evidence type="ECO:0000259" key="10">
    <source>
        <dbReference type="PROSITE" id="PS50262"/>
    </source>
</evidence>
<feature type="domain" description="G-protein coupled receptors family 1 profile" evidence="10">
    <location>
        <begin position="30"/>
        <end position="452"/>
    </location>
</feature>
<keyword evidence="2 9" id="KW-0812">Transmembrane</keyword>
<evidence type="ECO:0000256" key="7">
    <source>
        <dbReference type="ARBA" id="ARBA00023224"/>
    </source>
</evidence>
<feature type="transmembrane region" description="Helical" evidence="9">
    <location>
        <begin position="88"/>
        <end position="108"/>
    </location>
</feature>
<dbReference type="PRINTS" id="PR00237">
    <property type="entry name" value="GPCRRHODOPSN"/>
</dbReference>
<evidence type="ECO:0000256" key="8">
    <source>
        <dbReference type="SAM" id="MobiDB-lite"/>
    </source>
</evidence>
<feature type="transmembrane region" description="Helical" evidence="9">
    <location>
        <begin position="128"/>
        <end position="149"/>
    </location>
</feature>
<feature type="transmembrane region" description="Helical" evidence="9">
    <location>
        <begin position="50"/>
        <end position="68"/>
    </location>
</feature>
<dbReference type="PANTHER" id="PTHR24238">
    <property type="entry name" value="G-PROTEIN COUPLED RECEPTOR"/>
    <property type="match status" value="1"/>
</dbReference>
<accession>A0AAV4H0S4</accession>
<evidence type="ECO:0000256" key="3">
    <source>
        <dbReference type="ARBA" id="ARBA00022989"/>
    </source>
</evidence>
<evidence type="ECO:0000256" key="1">
    <source>
        <dbReference type="ARBA" id="ARBA00004141"/>
    </source>
</evidence>
<evidence type="ECO:0000313" key="11">
    <source>
        <dbReference type="EMBL" id="GFR91767.1"/>
    </source>
</evidence>
<reference evidence="11 12" key="1">
    <citation type="journal article" date="2021" name="Elife">
        <title>Chloroplast acquisition without the gene transfer in kleptoplastic sea slugs, Plakobranchus ocellatus.</title>
        <authorList>
            <person name="Maeda T."/>
            <person name="Takahashi S."/>
            <person name="Yoshida T."/>
            <person name="Shimamura S."/>
            <person name="Takaki Y."/>
            <person name="Nagai Y."/>
            <person name="Toyoda A."/>
            <person name="Suzuki Y."/>
            <person name="Arimoto A."/>
            <person name="Ishii H."/>
            <person name="Satoh N."/>
            <person name="Nishiyama T."/>
            <person name="Hasebe M."/>
            <person name="Maruyama T."/>
            <person name="Minagawa J."/>
            <person name="Obokata J."/>
            <person name="Shigenobu S."/>
        </authorList>
    </citation>
    <scope>NUCLEOTIDE SEQUENCE [LARGE SCALE GENOMIC DNA]</scope>
</reference>
<feature type="transmembrane region" description="Helical" evidence="9">
    <location>
        <begin position="392"/>
        <end position="416"/>
    </location>
</feature>
<keyword evidence="4" id="KW-0297">G-protein coupled receptor</keyword>
<evidence type="ECO:0000256" key="9">
    <source>
        <dbReference type="SAM" id="Phobius"/>
    </source>
</evidence>
<feature type="compositionally biased region" description="Polar residues" evidence="8">
    <location>
        <begin position="354"/>
        <end position="366"/>
    </location>
</feature>
<dbReference type="InterPro" id="IPR017452">
    <property type="entry name" value="GPCR_Rhodpsn_7TM"/>
</dbReference>
<dbReference type="PANTHER" id="PTHR24238:SF47">
    <property type="entry name" value="ECDYSTEROIDS_DOPAMINE RECEPTOR-RELATED"/>
    <property type="match status" value="1"/>
</dbReference>
<feature type="transmembrane region" description="Helical" evidence="9">
    <location>
        <begin position="179"/>
        <end position="206"/>
    </location>
</feature>
<proteinExistence type="predicted"/>
<evidence type="ECO:0000256" key="4">
    <source>
        <dbReference type="ARBA" id="ARBA00023040"/>
    </source>
</evidence>
<dbReference type="GO" id="GO:0004930">
    <property type="term" value="F:G protein-coupled receptor activity"/>
    <property type="evidence" value="ECO:0007669"/>
    <property type="project" value="UniProtKB-KW"/>
</dbReference>
<evidence type="ECO:0000256" key="6">
    <source>
        <dbReference type="ARBA" id="ARBA00023170"/>
    </source>
</evidence>
<feature type="transmembrane region" description="Helical" evidence="9">
    <location>
        <begin position="436"/>
        <end position="455"/>
    </location>
</feature>
<dbReference type="AlphaFoldDB" id="A0AAV4H0S4"/>
<feature type="region of interest" description="Disordered" evidence="8">
    <location>
        <begin position="226"/>
        <end position="305"/>
    </location>
</feature>
<keyword evidence="5 9" id="KW-0472">Membrane</keyword>
<feature type="transmembrane region" description="Helical" evidence="9">
    <location>
        <begin position="12"/>
        <end position="38"/>
    </location>
</feature>
<dbReference type="Gene3D" id="1.20.1070.10">
    <property type="entry name" value="Rhodopsin 7-helix transmembrane proteins"/>
    <property type="match status" value="2"/>
</dbReference>
<keyword evidence="6" id="KW-0675">Receptor</keyword>
<keyword evidence="3 9" id="KW-1133">Transmembrane helix</keyword>
<dbReference type="EMBL" id="BMAT01012409">
    <property type="protein sequence ID" value="GFR91767.1"/>
    <property type="molecule type" value="Genomic_DNA"/>
</dbReference>
<gene>
    <name evidence="11" type="ORF">ElyMa_006183600</name>
</gene>
<comment type="caution">
    <text evidence="11">The sequence shown here is derived from an EMBL/GenBank/DDBJ whole genome shotgun (WGS) entry which is preliminary data.</text>
</comment>
<name>A0AAV4H0S4_9GAST</name>
<evidence type="ECO:0000256" key="5">
    <source>
        <dbReference type="ARBA" id="ARBA00023136"/>
    </source>
</evidence>
<evidence type="ECO:0000313" key="12">
    <source>
        <dbReference type="Proteomes" id="UP000762676"/>
    </source>
</evidence>
<dbReference type="SUPFAM" id="SSF81321">
    <property type="entry name" value="Family A G protein-coupled receptor-like"/>
    <property type="match status" value="1"/>
</dbReference>
<dbReference type="CDD" id="cd00637">
    <property type="entry name" value="7tm_classA_rhodopsin-like"/>
    <property type="match status" value="1"/>
</dbReference>
<comment type="subcellular location">
    <subcellularLocation>
        <location evidence="1">Membrane</location>
        <topology evidence="1">Multi-pass membrane protein</topology>
    </subcellularLocation>
</comment>
<dbReference type="Proteomes" id="UP000762676">
    <property type="component" value="Unassembled WGS sequence"/>
</dbReference>
<keyword evidence="12" id="KW-1185">Reference proteome</keyword>
<dbReference type="GO" id="GO:0016020">
    <property type="term" value="C:membrane"/>
    <property type="evidence" value="ECO:0007669"/>
    <property type="project" value="UniProtKB-SubCell"/>
</dbReference>
<organism evidence="11 12">
    <name type="scientific">Elysia marginata</name>
    <dbReference type="NCBI Taxonomy" id="1093978"/>
    <lineage>
        <taxon>Eukaryota</taxon>
        <taxon>Metazoa</taxon>
        <taxon>Spiralia</taxon>
        <taxon>Lophotrochozoa</taxon>
        <taxon>Mollusca</taxon>
        <taxon>Gastropoda</taxon>
        <taxon>Heterobranchia</taxon>
        <taxon>Euthyneura</taxon>
        <taxon>Panpulmonata</taxon>
        <taxon>Sacoglossa</taxon>
        <taxon>Placobranchoidea</taxon>
        <taxon>Plakobranchidae</taxon>
        <taxon>Elysia</taxon>
    </lineage>
</organism>
<feature type="compositionally biased region" description="Polar residues" evidence="8">
    <location>
        <begin position="275"/>
        <end position="298"/>
    </location>
</feature>
<protein>
    <submittedName>
        <fullName evidence="11">P2Y purinoceptor 1</fullName>
    </submittedName>
</protein>